<dbReference type="GO" id="GO:0046872">
    <property type="term" value="F:metal ion binding"/>
    <property type="evidence" value="ECO:0007669"/>
    <property type="project" value="UniProtKB-KW"/>
</dbReference>
<sequence length="689" mass="78897">MPFATVETHRHKRIRSEEYDAGFFDALSYHSMASPPVCSTPSVSSTTEEERSDSSVHSAVTSPGSFLDSAILHDALSKFQLSYTDLGLNMEARISNVSDLRSLIDAFSKLCRDDYQEEKQAPVSTNSAAVLYRNRNFRTKPVNFFSHVCGLGQIVHPNSKHGSAMSLRQIVDACVDTYFSCWVRYTPILRKDEFMAWYKRQHHPTETLIVNAMCSFVFRHLVTHHPRPELAHFCADQDKLQEQEEFFFDRARDLVGQSFDTPDRYAIVGLLFMACRAENSRAHHYTGMAVSALQELEIYPRTILDTDDTYDKEMDTRLWWFVWSIDFYLYSGGAPKNTPQARPEGVEVDLPRIFEQDIDEAEIGVLAHIHCLKLWRIQASIIQTLYEHDTESMTVDQLADFDARLVAYHQSLPPYLRFDSGFEYGCEDLFLACVRVNLEYNASRIILHKLFIPEPNDSHPTELSLHSLNVCLSTALLQLRTLKTCNKIAFGRCAFDRDELWRAAEVISTAMDVYRACASPIILRGINRDEYEQGLHKALAILQDTRDYQQNSKNWIQVADWIELEIRRHQLYYAHPLRHKEQFHQQPTDYFLANLKPTAADKYHQARESHPAGSMLSVLSFPQTKPFTSPSPASLIQSTLPPRSPSTATFSTSSSSPTSSSTSSSRPRFRYFNPRNTNKFLFIDENPTA</sequence>
<dbReference type="EMBL" id="MCGN01000008">
    <property type="protein sequence ID" value="ORY94067.1"/>
    <property type="molecule type" value="Genomic_DNA"/>
</dbReference>
<feature type="region of interest" description="Disordered" evidence="5">
    <location>
        <begin position="34"/>
        <end position="58"/>
    </location>
</feature>
<evidence type="ECO:0000256" key="2">
    <source>
        <dbReference type="ARBA" id="ARBA00022723"/>
    </source>
</evidence>
<evidence type="ECO:0000256" key="4">
    <source>
        <dbReference type="ARBA" id="ARBA00023242"/>
    </source>
</evidence>
<protein>
    <recommendedName>
        <fullName evidence="8">Fungal-specific transcription factor domain-domain-containing protein</fullName>
    </recommendedName>
</protein>
<keyword evidence="3" id="KW-0238">DNA-binding</keyword>
<dbReference type="GO" id="GO:0003677">
    <property type="term" value="F:DNA binding"/>
    <property type="evidence" value="ECO:0007669"/>
    <property type="project" value="UniProtKB-KW"/>
</dbReference>
<comment type="caution">
    <text evidence="6">The sequence shown here is derived from an EMBL/GenBank/DDBJ whole genome shotgun (WGS) entry which is preliminary data.</text>
</comment>
<reference evidence="6 7" key="1">
    <citation type="submission" date="2016-07" db="EMBL/GenBank/DDBJ databases">
        <title>Pervasive Adenine N6-methylation of Active Genes in Fungi.</title>
        <authorList>
            <consortium name="DOE Joint Genome Institute"/>
            <person name="Mondo S.J."/>
            <person name="Dannebaum R.O."/>
            <person name="Kuo R.C."/>
            <person name="Labutti K."/>
            <person name="Haridas S."/>
            <person name="Kuo A."/>
            <person name="Salamov A."/>
            <person name="Ahrendt S.R."/>
            <person name="Lipzen A."/>
            <person name="Sullivan W."/>
            <person name="Andreopoulos W.B."/>
            <person name="Clum A."/>
            <person name="Lindquist E."/>
            <person name="Daum C."/>
            <person name="Ramamoorthy G.K."/>
            <person name="Gryganskyi A."/>
            <person name="Culley D."/>
            <person name="Magnuson J.K."/>
            <person name="James T.Y."/>
            <person name="O'Malley M.A."/>
            <person name="Stajich J.E."/>
            <person name="Spatafora J.W."/>
            <person name="Visel A."/>
            <person name="Grigoriev I.V."/>
        </authorList>
    </citation>
    <scope>NUCLEOTIDE SEQUENCE [LARGE SCALE GENOMIC DNA]</scope>
    <source>
        <strain evidence="6 7">NRRL 2496</strain>
    </source>
</reference>
<comment type="subcellular location">
    <subcellularLocation>
        <location evidence="1">Nucleus</location>
    </subcellularLocation>
</comment>
<evidence type="ECO:0000256" key="1">
    <source>
        <dbReference type="ARBA" id="ARBA00004123"/>
    </source>
</evidence>
<keyword evidence="4" id="KW-0539">Nucleus</keyword>
<dbReference type="PANTHER" id="PTHR46910:SF3">
    <property type="entry name" value="HALOTOLERANCE PROTEIN 9-RELATED"/>
    <property type="match status" value="1"/>
</dbReference>
<dbReference type="GO" id="GO:0003700">
    <property type="term" value="F:DNA-binding transcription factor activity"/>
    <property type="evidence" value="ECO:0007669"/>
    <property type="project" value="InterPro"/>
</dbReference>
<keyword evidence="2" id="KW-0479">Metal-binding</keyword>
<gene>
    <name evidence="6" type="ORF">BCR43DRAFT_495805</name>
</gene>
<dbReference type="OMA" id="FMFIDDN"/>
<feature type="region of interest" description="Disordered" evidence="5">
    <location>
        <begin position="628"/>
        <end position="672"/>
    </location>
</feature>
<accession>A0A1X2H6P4</accession>
<evidence type="ECO:0000313" key="6">
    <source>
        <dbReference type="EMBL" id="ORY94067.1"/>
    </source>
</evidence>
<dbReference type="STRING" id="13706.A0A1X2H6P4"/>
<dbReference type="CDD" id="cd12148">
    <property type="entry name" value="fungal_TF_MHR"/>
    <property type="match status" value="1"/>
</dbReference>
<dbReference type="OrthoDB" id="2285422at2759"/>
<dbReference type="AlphaFoldDB" id="A0A1X2H6P4"/>
<feature type="compositionally biased region" description="Low complexity" evidence="5">
    <location>
        <begin position="34"/>
        <end position="46"/>
    </location>
</feature>
<dbReference type="PANTHER" id="PTHR46910">
    <property type="entry name" value="TRANSCRIPTION FACTOR PDR1"/>
    <property type="match status" value="1"/>
</dbReference>
<keyword evidence="7" id="KW-1185">Reference proteome</keyword>
<evidence type="ECO:0008006" key="8">
    <source>
        <dbReference type="Google" id="ProtNLM"/>
    </source>
</evidence>
<dbReference type="InterPro" id="IPR050987">
    <property type="entry name" value="AtrR-like"/>
</dbReference>
<dbReference type="InParanoid" id="A0A1X2H6P4"/>
<evidence type="ECO:0000256" key="5">
    <source>
        <dbReference type="SAM" id="MobiDB-lite"/>
    </source>
</evidence>
<organism evidence="6 7">
    <name type="scientific">Syncephalastrum racemosum</name>
    <name type="common">Filamentous fungus</name>
    <dbReference type="NCBI Taxonomy" id="13706"/>
    <lineage>
        <taxon>Eukaryota</taxon>
        <taxon>Fungi</taxon>
        <taxon>Fungi incertae sedis</taxon>
        <taxon>Mucoromycota</taxon>
        <taxon>Mucoromycotina</taxon>
        <taxon>Mucoromycetes</taxon>
        <taxon>Mucorales</taxon>
        <taxon>Syncephalastraceae</taxon>
        <taxon>Syncephalastrum</taxon>
    </lineage>
</organism>
<evidence type="ECO:0000256" key="3">
    <source>
        <dbReference type="ARBA" id="ARBA00023125"/>
    </source>
</evidence>
<name>A0A1X2H6P4_SYNRA</name>
<feature type="compositionally biased region" description="Low complexity" evidence="5">
    <location>
        <begin position="645"/>
        <end position="666"/>
    </location>
</feature>
<proteinExistence type="predicted"/>
<dbReference type="GO" id="GO:0005634">
    <property type="term" value="C:nucleus"/>
    <property type="evidence" value="ECO:0007669"/>
    <property type="project" value="UniProtKB-SubCell"/>
</dbReference>
<dbReference type="Proteomes" id="UP000242180">
    <property type="component" value="Unassembled WGS sequence"/>
</dbReference>
<feature type="compositionally biased region" description="Polar residues" evidence="5">
    <location>
        <begin position="628"/>
        <end position="640"/>
    </location>
</feature>
<evidence type="ECO:0000313" key="7">
    <source>
        <dbReference type="Proteomes" id="UP000242180"/>
    </source>
</evidence>